<sequence length="161" mass="17308">MPTKNPEPQTESFPEQNADTTVAECRPNLNSTVPSASDNSFYYNCVNGQGWRQVCPPGTQFNPSLSLENSKSVICSKIPDGSELVHGEWSQWTSWSNCAAPCGNGVEGREPTCSSPPPANGGKNCRGKSLEERPCNNGPCAELAFMVSLKRTVNVNPGVMN</sequence>
<dbReference type="Gene3D" id="2.170.140.10">
    <property type="entry name" value="Chitin binding domain"/>
    <property type="match status" value="1"/>
</dbReference>
<proteinExistence type="predicted"/>
<dbReference type="Pfam" id="PF01607">
    <property type="entry name" value="CBM_14"/>
    <property type="match status" value="1"/>
</dbReference>
<dbReference type="InterPro" id="IPR052065">
    <property type="entry name" value="Compl_asym_regulator"/>
</dbReference>
<keyword evidence="1" id="KW-0677">Repeat</keyword>
<evidence type="ECO:0000256" key="2">
    <source>
        <dbReference type="ARBA" id="ARBA00023157"/>
    </source>
</evidence>
<keyword evidence="2" id="KW-1015">Disulfide bond</keyword>
<dbReference type="Proteomes" id="UP000549394">
    <property type="component" value="Unassembled WGS sequence"/>
</dbReference>
<dbReference type="EMBL" id="CAJFCJ010000022">
    <property type="protein sequence ID" value="CAD5124744.1"/>
    <property type="molecule type" value="Genomic_DNA"/>
</dbReference>
<dbReference type="FunFam" id="2.20.100.10:FF:000002">
    <property type="entry name" value="Unc-5 netrin receptor C"/>
    <property type="match status" value="1"/>
</dbReference>
<comment type="caution">
    <text evidence="5">The sequence shown here is derived from an EMBL/GenBank/DDBJ whole genome shotgun (WGS) entry which is preliminary data.</text>
</comment>
<dbReference type="InterPro" id="IPR002557">
    <property type="entry name" value="Chitin-bd_dom"/>
</dbReference>
<dbReference type="PANTHER" id="PTHR22906">
    <property type="entry name" value="PROPERDIN"/>
    <property type="match status" value="1"/>
</dbReference>
<gene>
    <name evidence="5" type="ORF">DGYR_LOCUS12235</name>
</gene>
<name>A0A7I8W9D3_9ANNE</name>
<evidence type="ECO:0000256" key="3">
    <source>
        <dbReference type="SAM" id="MobiDB-lite"/>
    </source>
</evidence>
<dbReference type="GO" id="GO:0005576">
    <property type="term" value="C:extracellular region"/>
    <property type="evidence" value="ECO:0007669"/>
    <property type="project" value="InterPro"/>
</dbReference>
<evidence type="ECO:0000313" key="6">
    <source>
        <dbReference type="Proteomes" id="UP000549394"/>
    </source>
</evidence>
<dbReference type="AlphaFoldDB" id="A0A7I8W9D3"/>
<feature type="region of interest" description="Disordered" evidence="3">
    <location>
        <begin position="1"/>
        <end position="20"/>
    </location>
</feature>
<dbReference type="InterPro" id="IPR036383">
    <property type="entry name" value="TSP1_rpt_sf"/>
</dbReference>
<dbReference type="OrthoDB" id="6273859at2759"/>
<organism evidence="5 6">
    <name type="scientific">Dimorphilus gyrociliatus</name>
    <dbReference type="NCBI Taxonomy" id="2664684"/>
    <lineage>
        <taxon>Eukaryota</taxon>
        <taxon>Metazoa</taxon>
        <taxon>Spiralia</taxon>
        <taxon>Lophotrochozoa</taxon>
        <taxon>Annelida</taxon>
        <taxon>Polychaeta</taxon>
        <taxon>Polychaeta incertae sedis</taxon>
        <taxon>Dinophilidae</taxon>
        <taxon>Dimorphilus</taxon>
    </lineage>
</organism>
<dbReference type="Pfam" id="PF00090">
    <property type="entry name" value="TSP_1"/>
    <property type="match status" value="1"/>
</dbReference>
<evidence type="ECO:0000256" key="1">
    <source>
        <dbReference type="ARBA" id="ARBA00022737"/>
    </source>
</evidence>
<feature type="domain" description="Chitin-binding type-2" evidence="4">
    <location>
        <begin position="22"/>
        <end position="77"/>
    </location>
</feature>
<dbReference type="PRINTS" id="PR01705">
    <property type="entry name" value="TSP1REPEAT"/>
</dbReference>
<dbReference type="PROSITE" id="PS50092">
    <property type="entry name" value="TSP1"/>
    <property type="match status" value="1"/>
</dbReference>
<evidence type="ECO:0000259" key="4">
    <source>
        <dbReference type="PROSITE" id="PS50940"/>
    </source>
</evidence>
<dbReference type="SUPFAM" id="SSF57625">
    <property type="entry name" value="Invertebrate chitin-binding proteins"/>
    <property type="match status" value="1"/>
</dbReference>
<evidence type="ECO:0000313" key="5">
    <source>
        <dbReference type="EMBL" id="CAD5124744.1"/>
    </source>
</evidence>
<dbReference type="SMART" id="SM00209">
    <property type="entry name" value="TSP1"/>
    <property type="match status" value="1"/>
</dbReference>
<keyword evidence="6" id="KW-1185">Reference proteome</keyword>
<protein>
    <submittedName>
        <fullName evidence="5">DgyrCDS13012</fullName>
    </submittedName>
</protein>
<dbReference type="InterPro" id="IPR036508">
    <property type="entry name" value="Chitin-bd_dom_sf"/>
</dbReference>
<dbReference type="InterPro" id="IPR000884">
    <property type="entry name" value="TSP1_rpt"/>
</dbReference>
<dbReference type="SUPFAM" id="SSF82895">
    <property type="entry name" value="TSP-1 type 1 repeat"/>
    <property type="match status" value="1"/>
</dbReference>
<dbReference type="PANTHER" id="PTHR22906:SF21">
    <property type="entry name" value="SEMA DOMAIN-CONTAINING PROTEIN"/>
    <property type="match status" value="1"/>
</dbReference>
<reference evidence="5 6" key="1">
    <citation type="submission" date="2020-08" db="EMBL/GenBank/DDBJ databases">
        <authorList>
            <person name="Hejnol A."/>
        </authorList>
    </citation>
    <scope>NUCLEOTIDE SEQUENCE [LARGE SCALE GENOMIC DNA]</scope>
</reference>
<accession>A0A7I8W9D3</accession>
<dbReference type="Gene3D" id="2.20.100.10">
    <property type="entry name" value="Thrombospondin type-1 (TSP1) repeat"/>
    <property type="match status" value="1"/>
</dbReference>
<dbReference type="GO" id="GO:0008061">
    <property type="term" value="F:chitin binding"/>
    <property type="evidence" value="ECO:0007669"/>
    <property type="project" value="InterPro"/>
</dbReference>
<dbReference type="PROSITE" id="PS50940">
    <property type="entry name" value="CHIT_BIND_II"/>
    <property type="match status" value="1"/>
</dbReference>